<dbReference type="GO" id="GO:0016854">
    <property type="term" value="F:racemase and epimerase activity"/>
    <property type="evidence" value="ECO:0007669"/>
    <property type="project" value="UniProtKB-ARBA"/>
</dbReference>
<dbReference type="OrthoDB" id="42605at2157"/>
<feature type="domain" description="Mandelate racemase/muconate lactonizing enzyme C-terminal" evidence="4">
    <location>
        <begin position="148"/>
        <end position="240"/>
    </location>
</feature>
<evidence type="ECO:0000259" key="4">
    <source>
        <dbReference type="SMART" id="SM00922"/>
    </source>
</evidence>
<dbReference type="Gene3D" id="3.30.390.10">
    <property type="entry name" value="Enolase-like, N-terminal domain"/>
    <property type="match status" value="1"/>
</dbReference>
<dbReference type="InterPro" id="IPR029065">
    <property type="entry name" value="Enolase_C-like"/>
</dbReference>
<comment type="similarity">
    <text evidence="1">Belongs to the mandelate racemase/muconate lactonizing enzyme family.</text>
</comment>
<name>A0A3R9QUX9_9CREN</name>
<evidence type="ECO:0000256" key="1">
    <source>
        <dbReference type="ARBA" id="ARBA00008031"/>
    </source>
</evidence>
<keyword evidence="2" id="KW-0479">Metal-binding</keyword>
<dbReference type="InterPro" id="IPR029017">
    <property type="entry name" value="Enolase-like_N"/>
</dbReference>
<dbReference type="InterPro" id="IPR013341">
    <property type="entry name" value="Mandelate_racemase_N_dom"/>
</dbReference>
<dbReference type="SUPFAM" id="SSF54826">
    <property type="entry name" value="Enolase N-terminal domain-like"/>
    <property type="match status" value="1"/>
</dbReference>
<organism evidence="5 6">
    <name type="scientific">Candidatus Methanodesulfokora washburnensis</name>
    <dbReference type="NCBI Taxonomy" id="2478471"/>
    <lineage>
        <taxon>Archaea</taxon>
        <taxon>Thermoproteota</taxon>
        <taxon>Candidatus Korarchaeia</taxon>
        <taxon>Candidatus Korarchaeia incertae sedis</taxon>
        <taxon>Candidatus Methanodesulfokora</taxon>
    </lineage>
</organism>
<keyword evidence="6" id="KW-1185">Reference proteome</keyword>
<dbReference type="SFLD" id="SFLDG00180">
    <property type="entry name" value="muconate_cycloisomerase"/>
    <property type="match status" value="1"/>
</dbReference>
<dbReference type="PANTHER" id="PTHR48073">
    <property type="entry name" value="O-SUCCINYLBENZOATE SYNTHASE-RELATED"/>
    <property type="match status" value="1"/>
</dbReference>
<evidence type="ECO:0000256" key="3">
    <source>
        <dbReference type="ARBA" id="ARBA00023235"/>
    </source>
</evidence>
<dbReference type="RefSeq" id="WP_125672307.1">
    <property type="nucleotide sequence ID" value="NZ_RCOS01000139.1"/>
</dbReference>
<dbReference type="InterPro" id="IPR013342">
    <property type="entry name" value="Mandelate_racemase_C"/>
</dbReference>
<dbReference type="PANTHER" id="PTHR48073:SF2">
    <property type="entry name" value="O-SUCCINYLBENZOATE SYNTHASE"/>
    <property type="match status" value="1"/>
</dbReference>
<dbReference type="SMART" id="SM00922">
    <property type="entry name" value="MR_MLE"/>
    <property type="match status" value="1"/>
</dbReference>
<dbReference type="AlphaFoldDB" id="A0A3R9QUX9"/>
<dbReference type="SUPFAM" id="SSF51604">
    <property type="entry name" value="Enolase C-terminal domain-like"/>
    <property type="match status" value="1"/>
</dbReference>
<evidence type="ECO:0000313" key="6">
    <source>
        <dbReference type="Proteomes" id="UP000277582"/>
    </source>
</evidence>
<dbReference type="SFLD" id="SFLDF00009">
    <property type="entry name" value="o-succinylbenzoate_synthase"/>
    <property type="match status" value="1"/>
</dbReference>
<comment type="caution">
    <text evidence="5">The sequence shown here is derived from an EMBL/GenBank/DDBJ whole genome shotgun (WGS) entry which is preliminary data.</text>
</comment>
<keyword evidence="3" id="KW-0413">Isomerase</keyword>
<dbReference type="SFLD" id="SFLDS00001">
    <property type="entry name" value="Enolase"/>
    <property type="match status" value="1"/>
</dbReference>
<accession>A0A3R9QUX9</accession>
<protein>
    <recommendedName>
        <fullName evidence="4">Mandelate racemase/muconate lactonizing enzyme C-terminal domain-containing protein</fullName>
    </recommendedName>
</protein>
<reference evidence="5 6" key="1">
    <citation type="submission" date="2018-10" db="EMBL/GenBank/DDBJ databases">
        <title>Co-occurring genomic capacity for anaerobic methane metabolism and dissimilatory sulfite reduction discovered in the Korarchaeota.</title>
        <authorList>
            <person name="Mckay L.J."/>
            <person name="Dlakic M."/>
            <person name="Fields M.W."/>
            <person name="Delmont T.O."/>
            <person name="Eren A.M."/>
            <person name="Jay Z.J."/>
            <person name="Klingelsmith K.B."/>
            <person name="Rusch D.B."/>
            <person name="Inskeep W.P."/>
        </authorList>
    </citation>
    <scope>NUCLEOTIDE SEQUENCE [LARGE SCALE GENOMIC DNA]</scope>
    <source>
        <strain evidence="5 6">MDKW</strain>
    </source>
</reference>
<dbReference type="Pfam" id="PF02746">
    <property type="entry name" value="MR_MLE_N"/>
    <property type="match status" value="1"/>
</dbReference>
<dbReference type="Gene3D" id="3.20.20.120">
    <property type="entry name" value="Enolase-like C-terminal domain"/>
    <property type="match status" value="1"/>
</dbReference>
<dbReference type="Proteomes" id="UP000277582">
    <property type="component" value="Unassembled WGS sequence"/>
</dbReference>
<evidence type="ECO:0000256" key="2">
    <source>
        <dbReference type="ARBA" id="ARBA00022723"/>
    </source>
</evidence>
<dbReference type="EMBL" id="RCOS01000139">
    <property type="protein sequence ID" value="RSN72755.1"/>
    <property type="molecule type" value="Genomic_DNA"/>
</dbReference>
<dbReference type="InterPro" id="IPR036849">
    <property type="entry name" value="Enolase-like_C_sf"/>
</dbReference>
<proteinExistence type="inferred from homology"/>
<gene>
    <name evidence="5" type="ORF">D6D85_12575</name>
</gene>
<sequence length="375" mass="41915">MNINVNIHKCEALLLQLPLKGSYRTSHGEVSHHKSVVVILEANDGTVGVGQVDPIPRYSSETAEEICLVINTYICPLLINESPFNIYSIMEEINKIFPDPLHLETKAAVEIALYDLIGKMIKEPLYKIIGGLYRREIPVVGWVGQNPPEIAAKKAVEKLEEGYKAIKVKISNSPEDIERIARIREAIGYNVELRADANEAFIPIDLLKKIERYELKWIEQPAPRRCIDYLVEIRKKTEIPILVDESISDIYSLLDIIKKEAADYVKLKVMKQGGITNIKKMIDICKAYNIKCTIGHGFDMGISALAELHVIASSSPSTVEHVNEVGGPFDKMSDDIISNTLEFSKGTFKISDDPGLGATLSEEKLRKYLKGGKLI</sequence>
<dbReference type="Pfam" id="PF13378">
    <property type="entry name" value="MR_MLE_C"/>
    <property type="match status" value="1"/>
</dbReference>
<evidence type="ECO:0000313" key="5">
    <source>
        <dbReference type="EMBL" id="RSN72755.1"/>
    </source>
</evidence>
<dbReference type="GO" id="GO:0046872">
    <property type="term" value="F:metal ion binding"/>
    <property type="evidence" value="ECO:0007669"/>
    <property type="project" value="UniProtKB-KW"/>
</dbReference>